<sequence>MGEDNHGFRYGSLENPEWLRLNLGYCRPIDQVGTFSTNEDDGQYGETHSAIPERNCLSEWSANINHIGQG</sequence>
<evidence type="ECO:0000313" key="1">
    <source>
        <dbReference type="EMBL" id="GFD20491.1"/>
    </source>
</evidence>
<proteinExistence type="predicted"/>
<gene>
    <name evidence="1" type="ORF">Tci_892460</name>
</gene>
<organism evidence="1">
    <name type="scientific">Tanacetum cinerariifolium</name>
    <name type="common">Dalmatian daisy</name>
    <name type="synonym">Chrysanthemum cinerariifolium</name>
    <dbReference type="NCBI Taxonomy" id="118510"/>
    <lineage>
        <taxon>Eukaryota</taxon>
        <taxon>Viridiplantae</taxon>
        <taxon>Streptophyta</taxon>
        <taxon>Embryophyta</taxon>
        <taxon>Tracheophyta</taxon>
        <taxon>Spermatophyta</taxon>
        <taxon>Magnoliopsida</taxon>
        <taxon>eudicotyledons</taxon>
        <taxon>Gunneridae</taxon>
        <taxon>Pentapetalae</taxon>
        <taxon>asterids</taxon>
        <taxon>campanulids</taxon>
        <taxon>Asterales</taxon>
        <taxon>Asteraceae</taxon>
        <taxon>Asteroideae</taxon>
        <taxon>Anthemideae</taxon>
        <taxon>Anthemidinae</taxon>
        <taxon>Tanacetum</taxon>
    </lineage>
</organism>
<name>A0A699UFF3_TANCI</name>
<accession>A0A699UFF3</accession>
<comment type="caution">
    <text evidence="1">The sequence shown here is derived from an EMBL/GenBank/DDBJ whole genome shotgun (WGS) entry which is preliminary data.</text>
</comment>
<dbReference type="EMBL" id="BKCJ011322502">
    <property type="protein sequence ID" value="GFD20491.1"/>
    <property type="molecule type" value="Genomic_DNA"/>
</dbReference>
<reference evidence="1" key="1">
    <citation type="journal article" date="2019" name="Sci. Rep.">
        <title>Draft genome of Tanacetum cinerariifolium, the natural source of mosquito coil.</title>
        <authorList>
            <person name="Yamashiro T."/>
            <person name="Shiraishi A."/>
            <person name="Satake H."/>
            <person name="Nakayama K."/>
        </authorList>
    </citation>
    <scope>NUCLEOTIDE SEQUENCE</scope>
</reference>
<dbReference type="AlphaFoldDB" id="A0A699UFF3"/>
<protein>
    <submittedName>
        <fullName evidence="1">Uncharacterized protein</fullName>
    </submittedName>
</protein>